<dbReference type="CDD" id="cd00037">
    <property type="entry name" value="CLECT"/>
    <property type="match status" value="1"/>
</dbReference>
<organism evidence="4 5">
    <name type="scientific">Drosophila mojavensis</name>
    <name type="common">Fruit fly</name>
    <dbReference type="NCBI Taxonomy" id="7230"/>
    <lineage>
        <taxon>Eukaryota</taxon>
        <taxon>Metazoa</taxon>
        <taxon>Ecdysozoa</taxon>
        <taxon>Arthropoda</taxon>
        <taxon>Hexapoda</taxon>
        <taxon>Insecta</taxon>
        <taxon>Pterygota</taxon>
        <taxon>Neoptera</taxon>
        <taxon>Endopterygota</taxon>
        <taxon>Diptera</taxon>
        <taxon>Brachycera</taxon>
        <taxon>Muscomorpha</taxon>
        <taxon>Ephydroidea</taxon>
        <taxon>Drosophilidae</taxon>
        <taxon>Drosophila</taxon>
    </lineage>
</organism>
<evidence type="ECO:0000256" key="1">
    <source>
        <dbReference type="ARBA" id="ARBA00023157"/>
    </source>
</evidence>
<evidence type="ECO:0000313" key="4">
    <source>
        <dbReference type="EMBL" id="EDW12471.2"/>
    </source>
</evidence>
<dbReference type="EMBL" id="CH933807">
    <property type="protein sequence ID" value="EDW12471.2"/>
    <property type="molecule type" value="Genomic_DNA"/>
</dbReference>
<dbReference type="Proteomes" id="UP000009192">
    <property type="component" value="Unassembled WGS sequence"/>
</dbReference>
<dbReference type="PANTHER" id="PTHR22803">
    <property type="entry name" value="MANNOSE, PHOSPHOLIPASE, LECTIN RECEPTOR RELATED"/>
    <property type="match status" value="1"/>
</dbReference>
<feature type="chain" id="PRO_5006456544" description="C-type lectin domain-containing protein" evidence="2">
    <location>
        <begin position="21"/>
        <end position="164"/>
    </location>
</feature>
<dbReference type="eggNOG" id="KOG4297">
    <property type="taxonomic scope" value="Eukaryota"/>
</dbReference>
<dbReference type="PROSITE" id="PS50041">
    <property type="entry name" value="C_TYPE_LECTIN_2"/>
    <property type="match status" value="1"/>
</dbReference>
<dbReference type="InterPro" id="IPR016186">
    <property type="entry name" value="C-type_lectin-like/link_sf"/>
</dbReference>
<proteinExistence type="predicted"/>
<dbReference type="SUPFAM" id="SSF56436">
    <property type="entry name" value="C-type lectin-like"/>
    <property type="match status" value="1"/>
</dbReference>
<evidence type="ECO:0000259" key="3">
    <source>
        <dbReference type="PROSITE" id="PS50041"/>
    </source>
</evidence>
<feature type="signal peptide" evidence="2">
    <location>
        <begin position="1"/>
        <end position="20"/>
    </location>
</feature>
<dbReference type="PROSITE" id="PS00615">
    <property type="entry name" value="C_TYPE_LECTIN_1"/>
    <property type="match status" value="1"/>
</dbReference>
<dbReference type="Gene3D" id="3.10.100.10">
    <property type="entry name" value="Mannose-Binding Protein A, subunit A"/>
    <property type="match status" value="1"/>
</dbReference>
<reference evidence="4 5" key="1">
    <citation type="journal article" date="2007" name="Nature">
        <title>Evolution of genes and genomes on the Drosophila phylogeny.</title>
        <authorList>
            <consortium name="Drosophila 12 Genomes Consortium"/>
            <person name="Clark A.G."/>
            <person name="Eisen M.B."/>
            <person name="Smith D.R."/>
            <person name="Bergman C.M."/>
            <person name="Oliver B."/>
            <person name="Markow T.A."/>
            <person name="Kaufman T.C."/>
            <person name="Kellis M."/>
            <person name="Gelbart W."/>
            <person name="Iyer V.N."/>
            <person name="Pollard D.A."/>
            <person name="Sackton T.B."/>
            <person name="Larracuente A.M."/>
            <person name="Singh N.D."/>
            <person name="Abad J.P."/>
            <person name="Abt D.N."/>
            <person name="Adryan B."/>
            <person name="Aguade M."/>
            <person name="Akashi H."/>
            <person name="Anderson W.W."/>
            <person name="Aquadro C.F."/>
            <person name="Ardell D.H."/>
            <person name="Arguello R."/>
            <person name="Artieri C.G."/>
            <person name="Barbash D.A."/>
            <person name="Barker D."/>
            <person name="Barsanti P."/>
            <person name="Batterham P."/>
            <person name="Batzoglou S."/>
            <person name="Begun D."/>
            <person name="Bhutkar A."/>
            <person name="Blanco E."/>
            <person name="Bosak S.A."/>
            <person name="Bradley R.K."/>
            <person name="Brand A.D."/>
            <person name="Brent M.R."/>
            <person name="Brooks A.N."/>
            <person name="Brown R.H."/>
            <person name="Butlin R.K."/>
            <person name="Caggese C."/>
            <person name="Calvi B.R."/>
            <person name="Bernardo de Carvalho A."/>
            <person name="Caspi A."/>
            <person name="Castrezana S."/>
            <person name="Celniker S.E."/>
            <person name="Chang J.L."/>
            <person name="Chapple C."/>
            <person name="Chatterji S."/>
            <person name="Chinwalla A."/>
            <person name="Civetta A."/>
            <person name="Clifton S.W."/>
            <person name="Comeron J.M."/>
            <person name="Costello J.C."/>
            <person name="Coyne J.A."/>
            <person name="Daub J."/>
            <person name="David R.G."/>
            <person name="Delcher A.L."/>
            <person name="Delehaunty K."/>
            <person name="Do C.B."/>
            <person name="Ebling H."/>
            <person name="Edwards K."/>
            <person name="Eickbush T."/>
            <person name="Evans J.D."/>
            <person name="Filipski A."/>
            <person name="Findeiss S."/>
            <person name="Freyhult E."/>
            <person name="Fulton L."/>
            <person name="Fulton R."/>
            <person name="Garcia A.C."/>
            <person name="Gardiner A."/>
            <person name="Garfield D.A."/>
            <person name="Garvin B.E."/>
            <person name="Gibson G."/>
            <person name="Gilbert D."/>
            <person name="Gnerre S."/>
            <person name="Godfrey J."/>
            <person name="Good R."/>
            <person name="Gotea V."/>
            <person name="Gravely B."/>
            <person name="Greenberg A.J."/>
            <person name="Griffiths-Jones S."/>
            <person name="Gross S."/>
            <person name="Guigo R."/>
            <person name="Gustafson E.A."/>
            <person name="Haerty W."/>
            <person name="Hahn M.W."/>
            <person name="Halligan D.L."/>
            <person name="Halpern A.L."/>
            <person name="Halter G.M."/>
            <person name="Han M.V."/>
            <person name="Heger A."/>
            <person name="Hillier L."/>
            <person name="Hinrichs A.S."/>
            <person name="Holmes I."/>
            <person name="Hoskins R.A."/>
            <person name="Hubisz M.J."/>
            <person name="Hultmark D."/>
            <person name="Huntley M.A."/>
            <person name="Jaffe D.B."/>
            <person name="Jagadeeshan S."/>
            <person name="Jeck W.R."/>
            <person name="Johnson J."/>
            <person name="Jones C.D."/>
            <person name="Jordan W.C."/>
            <person name="Karpen G.H."/>
            <person name="Kataoka E."/>
            <person name="Keightley P.D."/>
            <person name="Kheradpour P."/>
            <person name="Kirkness E.F."/>
            <person name="Koerich L.B."/>
            <person name="Kristiansen K."/>
            <person name="Kudrna D."/>
            <person name="Kulathinal R.J."/>
            <person name="Kumar S."/>
            <person name="Kwok R."/>
            <person name="Lander E."/>
            <person name="Langley C.H."/>
            <person name="Lapoint R."/>
            <person name="Lazzaro B.P."/>
            <person name="Lee S.J."/>
            <person name="Levesque L."/>
            <person name="Li R."/>
            <person name="Lin C.F."/>
            <person name="Lin M.F."/>
            <person name="Lindblad-Toh K."/>
            <person name="Llopart A."/>
            <person name="Long M."/>
            <person name="Low L."/>
            <person name="Lozovsky E."/>
            <person name="Lu J."/>
            <person name="Luo M."/>
            <person name="Machado C.A."/>
            <person name="Makalowski W."/>
            <person name="Marzo M."/>
            <person name="Matsuda M."/>
            <person name="Matzkin L."/>
            <person name="McAllister B."/>
            <person name="McBride C.S."/>
            <person name="McKernan B."/>
            <person name="McKernan K."/>
            <person name="Mendez-Lago M."/>
            <person name="Minx P."/>
            <person name="Mollenhauer M.U."/>
            <person name="Montooth K."/>
            <person name="Mount S.M."/>
            <person name="Mu X."/>
            <person name="Myers E."/>
            <person name="Negre B."/>
            <person name="Newfeld S."/>
            <person name="Nielsen R."/>
            <person name="Noor M.A."/>
            <person name="O'Grady P."/>
            <person name="Pachter L."/>
            <person name="Papaceit M."/>
            <person name="Parisi M.J."/>
            <person name="Parisi M."/>
            <person name="Parts L."/>
            <person name="Pedersen J.S."/>
            <person name="Pesole G."/>
            <person name="Phillippy A.M."/>
            <person name="Ponting C.P."/>
            <person name="Pop M."/>
            <person name="Porcelli D."/>
            <person name="Powell J.R."/>
            <person name="Prohaska S."/>
            <person name="Pruitt K."/>
            <person name="Puig M."/>
            <person name="Quesneville H."/>
            <person name="Ram K.R."/>
            <person name="Rand D."/>
            <person name="Rasmussen M.D."/>
            <person name="Reed L.K."/>
            <person name="Reenan R."/>
            <person name="Reily A."/>
            <person name="Remington K.A."/>
            <person name="Rieger T.T."/>
            <person name="Ritchie M.G."/>
            <person name="Robin C."/>
            <person name="Rogers Y.H."/>
            <person name="Rohde C."/>
            <person name="Rozas J."/>
            <person name="Rubenfield M.J."/>
            <person name="Ruiz A."/>
            <person name="Russo S."/>
            <person name="Salzberg S.L."/>
            <person name="Sanchez-Gracia A."/>
            <person name="Saranga D.J."/>
            <person name="Sato H."/>
            <person name="Schaeffer S.W."/>
            <person name="Schatz M.C."/>
            <person name="Schlenke T."/>
            <person name="Schwartz R."/>
            <person name="Segarra C."/>
            <person name="Singh R.S."/>
            <person name="Sirot L."/>
            <person name="Sirota M."/>
            <person name="Sisneros N.B."/>
            <person name="Smith C.D."/>
            <person name="Smith T.F."/>
            <person name="Spieth J."/>
            <person name="Stage D.E."/>
            <person name="Stark A."/>
            <person name="Stephan W."/>
            <person name="Strausberg R.L."/>
            <person name="Strempel S."/>
            <person name="Sturgill D."/>
            <person name="Sutton G."/>
            <person name="Sutton G.G."/>
            <person name="Tao W."/>
            <person name="Teichmann S."/>
            <person name="Tobari Y.N."/>
            <person name="Tomimura Y."/>
            <person name="Tsolas J.M."/>
            <person name="Valente V.L."/>
            <person name="Venter E."/>
            <person name="Venter J.C."/>
            <person name="Vicario S."/>
            <person name="Vieira F.G."/>
            <person name="Vilella A.J."/>
            <person name="Villasante A."/>
            <person name="Walenz B."/>
            <person name="Wang J."/>
            <person name="Wasserman M."/>
            <person name="Watts T."/>
            <person name="Wilson D."/>
            <person name="Wilson R.K."/>
            <person name="Wing R.A."/>
            <person name="Wolfner M.F."/>
            <person name="Wong A."/>
            <person name="Wong G.K."/>
            <person name="Wu C.I."/>
            <person name="Wu G."/>
            <person name="Yamamoto D."/>
            <person name="Yang H.P."/>
            <person name="Yang S.P."/>
            <person name="Yorke J.A."/>
            <person name="Yoshida K."/>
            <person name="Zdobnov E."/>
            <person name="Zhang P."/>
            <person name="Zhang Y."/>
            <person name="Zimin A.V."/>
            <person name="Baldwin J."/>
            <person name="Abdouelleil A."/>
            <person name="Abdulkadir J."/>
            <person name="Abebe A."/>
            <person name="Abera B."/>
            <person name="Abreu J."/>
            <person name="Acer S.C."/>
            <person name="Aftuck L."/>
            <person name="Alexander A."/>
            <person name="An P."/>
            <person name="Anderson E."/>
            <person name="Anderson S."/>
            <person name="Arachi H."/>
            <person name="Azer M."/>
            <person name="Bachantsang P."/>
            <person name="Barry A."/>
            <person name="Bayul T."/>
            <person name="Berlin A."/>
            <person name="Bessette D."/>
            <person name="Bloom T."/>
            <person name="Blye J."/>
            <person name="Boguslavskiy L."/>
            <person name="Bonnet C."/>
            <person name="Boukhgalter B."/>
            <person name="Bourzgui I."/>
            <person name="Brown A."/>
            <person name="Cahill P."/>
            <person name="Channer S."/>
            <person name="Cheshatsang Y."/>
            <person name="Chuda L."/>
            <person name="Citroen M."/>
            <person name="Collymore A."/>
            <person name="Cooke P."/>
            <person name="Costello M."/>
            <person name="D'Aco K."/>
            <person name="Daza R."/>
            <person name="De Haan G."/>
            <person name="DeGray S."/>
            <person name="DeMaso C."/>
            <person name="Dhargay N."/>
            <person name="Dooley K."/>
            <person name="Dooley E."/>
            <person name="Doricent M."/>
            <person name="Dorje P."/>
            <person name="Dorjee K."/>
            <person name="Dupes A."/>
            <person name="Elong R."/>
            <person name="Falk J."/>
            <person name="Farina A."/>
            <person name="Faro S."/>
            <person name="Ferguson D."/>
            <person name="Fisher S."/>
            <person name="Foley C.D."/>
            <person name="Franke A."/>
            <person name="Friedrich D."/>
            <person name="Gadbois L."/>
            <person name="Gearin G."/>
            <person name="Gearin C.R."/>
            <person name="Giannoukos G."/>
            <person name="Goode T."/>
            <person name="Graham J."/>
            <person name="Grandbois E."/>
            <person name="Grewal S."/>
            <person name="Gyaltsen K."/>
            <person name="Hafez N."/>
            <person name="Hagos B."/>
            <person name="Hall J."/>
            <person name="Henson C."/>
            <person name="Hollinger A."/>
            <person name="Honan T."/>
            <person name="Huard M.D."/>
            <person name="Hughes L."/>
            <person name="Hurhula B."/>
            <person name="Husby M.E."/>
            <person name="Kamat A."/>
            <person name="Kanga B."/>
            <person name="Kashin S."/>
            <person name="Khazanovich D."/>
            <person name="Kisner P."/>
            <person name="Lance K."/>
            <person name="Lara M."/>
            <person name="Lee W."/>
            <person name="Lennon N."/>
            <person name="Letendre F."/>
            <person name="LeVine R."/>
            <person name="Lipovsky A."/>
            <person name="Liu X."/>
            <person name="Liu J."/>
            <person name="Liu S."/>
            <person name="Lokyitsang T."/>
            <person name="Lokyitsang Y."/>
            <person name="Lubonja R."/>
            <person name="Lui A."/>
            <person name="MacDonald P."/>
            <person name="Magnisalis V."/>
            <person name="Maru K."/>
            <person name="Matthews C."/>
            <person name="McCusker W."/>
            <person name="McDonough S."/>
            <person name="Mehta T."/>
            <person name="Meldrim J."/>
            <person name="Meneus L."/>
            <person name="Mihai O."/>
            <person name="Mihalev A."/>
            <person name="Mihova T."/>
            <person name="Mittelman R."/>
            <person name="Mlenga V."/>
            <person name="Montmayeur A."/>
            <person name="Mulrain L."/>
            <person name="Navidi A."/>
            <person name="Naylor J."/>
            <person name="Negash T."/>
            <person name="Nguyen T."/>
            <person name="Nguyen N."/>
            <person name="Nicol R."/>
            <person name="Norbu C."/>
            <person name="Norbu N."/>
            <person name="Novod N."/>
            <person name="O'Neill B."/>
            <person name="Osman S."/>
            <person name="Markiewicz E."/>
            <person name="Oyono O.L."/>
            <person name="Patti C."/>
            <person name="Phunkhang P."/>
            <person name="Pierre F."/>
            <person name="Priest M."/>
            <person name="Raghuraman S."/>
            <person name="Rege F."/>
            <person name="Reyes R."/>
            <person name="Rise C."/>
            <person name="Rogov P."/>
            <person name="Ross K."/>
            <person name="Ryan E."/>
            <person name="Settipalli S."/>
            <person name="Shea T."/>
            <person name="Sherpa N."/>
            <person name="Shi L."/>
            <person name="Shih D."/>
            <person name="Sparrow T."/>
            <person name="Spaulding J."/>
            <person name="Stalker J."/>
            <person name="Stange-Thomann N."/>
            <person name="Stavropoulos S."/>
            <person name="Stone C."/>
            <person name="Strader C."/>
            <person name="Tesfaye S."/>
            <person name="Thomson T."/>
            <person name="Thoulutsang Y."/>
            <person name="Thoulutsang D."/>
            <person name="Topham K."/>
            <person name="Topping I."/>
            <person name="Tsamla T."/>
            <person name="Vassiliev H."/>
            <person name="Vo A."/>
            <person name="Wangchuk T."/>
            <person name="Wangdi T."/>
            <person name="Weiand M."/>
            <person name="Wilkinson J."/>
            <person name="Wilson A."/>
            <person name="Yadav S."/>
            <person name="Young G."/>
            <person name="Yu Q."/>
            <person name="Zembek L."/>
            <person name="Zhong D."/>
            <person name="Zimmer A."/>
            <person name="Zwirko Z."/>
            <person name="Jaffe D.B."/>
            <person name="Alvarez P."/>
            <person name="Brockman W."/>
            <person name="Butler J."/>
            <person name="Chin C."/>
            <person name="Gnerre S."/>
            <person name="Grabherr M."/>
            <person name="Kleber M."/>
            <person name="Mauceli E."/>
            <person name="MacCallum I."/>
        </authorList>
    </citation>
    <scope>NUCLEOTIDE SEQUENCE [LARGE SCALE GENOMIC DNA]</scope>
    <source>
        <strain evidence="5">Tucson 15081-1352.22</strain>
    </source>
</reference>
<dbReference type="HOGENOM" id="CLU_049894_13_3_1"/>
<dbReference type="InterPro" id="IPR050111">
    <property type="entry name" value="C-type_lectin/snaclec_domain"/>
</dbReference>
<keyword evidence="2" id="KW-0732">Signal</keyword>
<evidence type="ECO:0000256" key="2">
    <source>
        <dbReference type="SAM" id="SignalP"/>
    </source>
</evidence>
<feature type="domain" description="C-type lectin" evidence="3">
    <location>
        <begin position="47"/>
        <end position="160"/>
    </location>
</feature>
<dbReference type="AlphaFoldDB" id="B4KJ96"/>
<dbReference type="Pfam" id="PF00059">
    <property type="entry name" value="Lectin_C"/>
    <property type="match status" value="1"/>
</dbReference>
<dbReference type="InterPro" id="IPR001304">
    <property type="entry name" value="C-type_lectin-like"/>
</dbReference>
<dbReference type="SMR" id="B4KJ96"/>
<sequence length="164" mass="18222">MNVKIVVLLISMQLGHFAMSHETPNLFAQKNELGKCVSSCGDFPIKIGSKLYYIETKLKENWFSAAESCRRWGGYLLNIESATEIELIVSITNSDRFWVSANCLAQNRNFISIATGVAMPYSSWQPGQPDNLAGNEYCVQAAKAGLSDEPCETRLNYVCQANIL</sequence>
<dbReference type="SMART" id="SM00034">
    <property type="entry name" value="CLECT"/>
    <property type="match status" value="1"/>
</dbReference>
<keyword evidence="1" id="KW-1015">Disulfide bond</keyword>
<gene>
    <name evidence="4" type="primary">Dmoj\GI24628</name>
    <name evidence="4" type="ORF">Dmoj_GI24628</name>
</gene>
<dbReference type="InterPro" id="IPR016187">
    <property type="entry name" value="CTDL_fold"/>
</dbReference>
<dbReference type="InterPro" id="IPR018378">
    <property type="entry name" value="C-type_lectin_CS"/>
</dbReference>
<evidence type="ECO:0000313" key="5">
    <source>
        <dbReference type="Proteomes" id="UP000009192"/>
    </source>
</evidence>
<name>B4KJ96_DROMO</name>
<dbReference type="InParanoid" id="B4KJ96"/>
<dbReference type="OrthoDB" id="7950296at2759"/>
<dbReference type="KEGG" id="dmo:Dmoj_GI24628"/>
<protein>
    <recommendedName>
        <fullName evidence="3">C-type lectin domain-containing protein</fullName>
    </recommendedName>
</protein>
<keyword evidence="5" id="KW-1185">Reference proteome</keyword>
<accession>B4KJ96</accession>